<dbReference type="EMBL" id="BSDZ01000011">
    <property type="protein sequence ID" value="GLI61866.1"/>
    <property type="molecule type" value="Genomic_DNA"/>
</dbReference>
<feature type="region of interest" description="Disordered" evidence="1">
    <location>
        <begin position="953"/>
        <end position="988"/>
    </location>
</feature>
<evidence type="ECO:0000313" key="3">
    <source>
        <dbReference type="Proteomes" id="UP001165090"/>
    </source>
</evidence>
<keyword evidence="3" id="KW-1185">Reference proteome</keyword>
<organism evidence="2 3">
    <name type="scientific">Volvox africanus</name>
    <dbReference type="NCBI Taxonomy" id="51714"/>
    <lineage>
        <taxon>Eukaryota</taxon>
        <taxon>Viridiplantae</taxon>
        <taxon>Chlorophyta</taxon>
        <taxon>core chlorophytes</taxon>
        <taxon>Chlorophyceae</taxon>
        <taxon>CS clade</taxon>
        <taxon>Chlamydomonadales</taxon>
        <taxon>Volvocaceae</taxon>
        <taxon>Volvox</taxon>
    </lineage>
</organism>
<feature type="region of interest" description="Disordered" evidence="1">
    <location>
        <begin position="1272"/>
        <end position="1304"/>
    </location>
</feature>
<dbReference type="Proteomes" id="UP001165090">
    <property type="component" value="Unassembled WGS sequence"/>
</dbReference>
<evidence type="ECO:0000313" key="2">
    <source>
        <dbReference type="EMBL" id="GLI61866.1"/>
    </source>
</evidence>
<gene>
    <name evidence="2" type="ORF">VaNZ11_004374</name>
</gene>
<feature type="compositionally biased region" description="Polar residues" evidence="1">
    <location>
        <begin position="1281"/>
        <end position="1297"/>
    </location>
</feature>
<name>A0ABQ5RXT5_9CHLO</name>
<accession>A0ABQ5RXT5</accession>
<feature type="compositionally biased region" description="Low complexity" evidence="1">
    <location>
        <begin position="499"/>
        <end position="508"/>
    </location>
</feature>
<feature type="region of interest" description="Disordered" evidence="1">
    <location>
        <begin position="46"/>
        <end position="70"/>
    </location>
</feature>
<proteinExistence type="predicted"/>
<evidence type="ECO:0008006" key="4">
    <source>
        <dbReference type="Google" id="ProtNLM"/>
    </source>
</evidence>
<protein>
    <recommendedName>
        <fullName evidence="4">Non-specific serine/threonine protein kinase</fullName>
    </recommendedName>
</protein>
<sequence>MSKDADETLALTGNPPRMPQKQHEFLSWLLVTAQWQVQAPALLLDWSSDGGDGQPSDAAEATSGAGDATGCRPLPPLPGTLCTDSLATVSRLILFLLLREPCIAATDESWAQHYLHQVMLLAPSLRPVDLVPTAKLVCHLYESHPTLLARSAPEWASDGLGGDSGAVSNGPLHALVASACSSIECLSHSQSTAMYSSITALAAKPQVREQLYSWTAMGLPAKSSHCLVAPDIVLLTRATPCELSRVASSSTSTRSRTSSGGNFRSCAKTAVAVASAVRAHMHGDDDVVDAAGSLRALLREPSREEAAGGQCGWNVAARDLAPELVGGFREDARSTRSPIEVPTGCRSGGAVAASSRPAASGAAASATGVVAIITNEAEAALDPAAATPLAKTGAMAEEAAAIAVAATQLPRGIAAMAAALHSTVHTGAAAVGETTASSELSAAGANSTIASRLALQAWTPGAPPGALTFLRVFARSSPQRRDDELVLLAPPRRPLQKKTATSTAAAPVIPAPSPAYTEPPNATPVVMRNLPSSADAEGNNSAAINGALQALARLLRSFAEARVPLPIQQLQEVQTAWRRHLHILALNGGGAANSGGCSTTPPSVADVRVVAELLLAVAAAAPRQASVRRTAVLELATTLGASGAAALRSLPPMQLTACVHAVAFAASGGGGDGSDSSDDVGRIGRIGRGEMARKTTALVRAMEPLLEEFQRRMALSGSQQLHHLLPPQCVAVVCRALSLLSYGPIWPARLRRYEAVVAAATNSQLSTATLSPYRSSSSSPSAGAHLRRAIAAYLPPLTAAAAPPPSVVRYGVWVLRHLDLQVGRNWLERLCTCAPRYLRRMHPRATADWLAACASRCHAPPRPAMRRAWLHLYYTWRLLNWHELYEVVWSAVRLGLRPPRFLLAAACQSVAAAAAAAGAGAATARPAETNALHGDTAGGALITAAAAVGSDCSSKPHAEPVASERVAADGGARRRASDPGGGSGGQRTAGCKALQIASISVRLLWAVQQDERYTPTPQHTAALCGLMAAVWGDLAAGERTAALWALASLPPLSSSERAVLESGLGDVVVRHLLASVTGSDAGGVSNGHCGEAELLTAVDAAAPGGPEGSSRVEGGAARSLSASDMARLVWALSRLRQPLPRHLSEHLCAQLAVAVTTAEMPAWSTAPMTMEMETIMMTEASYTTSTAVSMKDSHRAGLRPKEVVQALYGAARLLLGTCHAAAGATAVASLLRPLLCATLATDPALLDARSLADALGTLSRFRRVLAHHRPSDHPFRRQASLDGSSVTLMSDQNSDVNQRARSSAASRASVSSDAGCWGNDPWVVAALERARELLEQSAARGLGDRPVPAWCALEVLQAASFLGAPVGPQLAAAASRLLMMHLPGMAPAQLADVLGCCAAHPALPAELAWEAFQQLVRVETHLAAARGDDLEPGFETAANASTWPPLQPDELARAVMGAPQAMASLISGHSGQALQVHGIPESMAHHKCDLQVSNASLVPGQPEYWEEREVWLPPPLQQRRLLAAAVAKLACRPGDPRVASMTPDQLSMLVQGVVAAGAAPGVAWLGWVCGLMQPRLKEASQHGLLRMCKALEVAEMWPGQAWAQACLEQASNLVKARRMLRATERQIHSALLRLRALGAATTTARKCNGSATRPPAADAATTATASLRADALVAAETLPVACGPVSSELGHKIAPAKAAVDSIAASCSVRDGNGTESHVGALVGQPRSTARLGDLLGAEARQAQRLVYGLHDAFAAALQLVLKRGGLDENTLGGPHNPQQQTASWGYEEEKRLPQRPTSDAFSQLLLVYRLVEARTDRVMGLSLKVAALQFAYALQVSNSRQHQHREMALQQTGPRGLQGPARRMELLRNGFDQRDDTGAEDCVSLVRAQATESTLIDRAFCGGAVKRGQVRERGGVLSRRTLLEHTSAPVLESAESLLPLATYLREQQMAPPLWLGRCSEGKVSRDQLQVHAVAGEQEVGHRRPTVWGRVGGLRGSGRGAARGDDSGTLEGGDILACIVHAKYCGLLHLFS</sequence>
<evidence type="ECO:0000256" key="1">
    <source>
        <dbReference type="SAM" id="MobiDB-lite"/>
    </source>
</evidence>
<reference evidence="2 3" key="1">
    <citation type="journal article" date="2023" name="IScience">
        <title>Expanded male sex-determining region conserved during the evolution of homothallism in the green alga Volvox.</title>
        <authorList>
            <person name="Yamamoto K."/>
            <person name="Matsuzaki R."/>
            <person name="Mahakham W."/>
            <person name="Heman W."/>
            <person name="Sekimoto H."/>
            <person name="Kawachi M."/>
            <person name="Minakuchi Y."/>
            <person name="Toyoda A."/>
            <person name="Nozaki H."/>
        </authorList>
    </citation>
    <scope>NUCLEOTIDE SEQUENCE [LARGE SCALE GENOMIC DNA]</scope>
    <source>
        <strain evidence="2 3">NIES-4468</strain>
    </source>
</reference>
<feature type="region of interest" description="Disordered" evidence="1">
    <location>
        <begin position="494"/>
        <end position="517"/>
    </location>
</feature>
<comment type="caution">
    <text evidence="2">The sequence shown here is derived from an EMBL/GenBank/DDBJ whole genome shotgun (WGS) entry which is preliminary data.</text>
</comment>